<dbReference type="SUPFAM" id="SSF52540">
    <property type="entry name" value="P-loop containing nucleoside triphosphate hydrolases"/>
    <property type="match status" value="1"/>
</dbReference>
<comment type="caution">
    <text evidence="5">The sequence shown here is derived from an EMBL/GenBank/DDBJ whole genome shotgun (WGS) entry which is preliminary data.</text>
</comment>
<reference evidence="5 6" key="1">
    <citation type="submission" date="2022-03" db="EMBL/GenBank/DDBJ databases">
        <authorList>
            <person name="Nunn A."/>
            <person name="Chopra R."/>
            <person name="Nunn A."/>
            <person name="Contreras Garrido A."/>
        </authorList>
    </citation>
    <scope>NUCLEOTIDE SEQUENCE [LARGE SCALE GENOMIC DNA]</scope>
</reference>
<dbReference type="PANTHER" id="PTHR11783">
    <property type="entry name" value="SULFOTRANSFERASE SULT"/>
    <property type="match status" value="1"/>
</dbReference>
<gene>
    <name evidence="5" type="ORF">TAV2_LOCUS22453</name>
</gene>
<organism evidence="5 6">
    <name type="scientific">Thlaspi arvense</name>
    <name type="common">Field penny-cress</name>
    <dbReference type="NCBI Taxonomy" id="13288"/>
    <lineage>
        <taxon>Eukaryota</taxon>
        <taxon>Viridiplantae</taxon>
        <taxon>Streptophyta</taxon>
        <taxon>Embryophyta</taxon>
        <taxon>Tracheophyta</taxon>
        <taxon>Spermatophyta</taxon>
        <taxon>Magnoliopsida</taxon>
        <taxon>eudicotyledons</taxon>
        <taxon>Gunneridae</taxon>
        <taxon>Pentapetalae</taxon>
        <taxon>rosids</taxon>
        <taxon>malvids</taxon>
        <taxon>Brassicales</taxon>
        <taxon>Brassicaceae</taxon>
        <taxon>Thlaspideae</taxon>
        <taxon>Thlaspi</taxon>
    </lineage>
</organism>
<dbReference type="InterPro" id="IPR027417">
    <property type="entry name" value="P-loop_NTPase"/>
</dbReference>
<protein>
    <recommendedName>
        <fullName evidence="3">Sulfotransferase</fullName>
        <ecNumber evidence="3">2.8.2.-</ecNumber>
    </recommendedName>
</protein>
<evidence type="ECO:0000259" key="4">
    <source>
        <dbReference type="Pfam" id="PF00685"/>
    </source>
</evidence>
<keyword evidence="6" id="KW-1185">Reference proteome</keyword>
<dbReference type="AlphaFoldDB" id="A0AAU9SV01"/>
<dbReference type="EC" id="2.8.2.-" evidence="3"/>
<dbReference type="Pfam" id="PF00685">
    <property type="entry name" value="Sulfotransfer_1"/>
    <property type="match status" value="1"/>
</dbReference>
<dbReference type="Gene3D" id="3.40.50.300">
    <property type="entry name" value="P-loop containing nucleotide triphosphate hydrolases"/>
    <property type="match status" value="1"/>
</dbReference>
<evidence type="ECO:0000256" key="2">
    <source>
        <dbReference type="ARBA" id="ARBA00022679"/>
    </source>
</evidence>
<keyword evidence="2 3" id="KW-0808">Transferase</keyword>
<proteinExistence type="inferred from homology"/>
<dbReference type="InterPro" id="IPR000863">
    <property type="entry name" value="Sulfotransferase_dom"/>
</dbReference>
<comment type="similarity">
    <text evidence="1 3">Belongs to the sulfotransferase 1 family.</text>
</comment>
<accession>A0AAU9SV01</accession>
<dbReference type="Proteomes" id="UP000836841">
    <property type="component" value="Unassembled WGS sequence"/>
</dbReference>
<evidence type="ECO:0000313" key="6">
    <source>
        <dbReference type="Proteomes" id="UP000836841"/>
    </source>
</evidence>
<evidence type="ECO:0000256" key="1">
    <source>
        <dbReference type="ARBA" id="ARBA00005771"/>
    </source>
</evidence>
<evidence type="ECO:0000313" key="5">
    <source>
        <dbReference type="EMBL" id="CAH2075756.1"/>
    </source>
</evidence>
<name>A0AAU9SV01_THLAR</name>
<feature type="domain" description="Sulfotransferase" evidence="4">
    <location>
        <begin position="17"/>
        <end position="219"/>
    </location>
</feature>
<dbReference type="EMBL" id="CAJVSB020000880">
    <property type="protein sequence ID" value="CAH2075756.1"/>
    <property type="molecule type" value="Genomic_DNA"/>
</dbReference>
<evidence type="ECO:0000256" key="3">
    <source>
        <dbReference type="RuleBase" id="RU361155"/>
    </source>
</evidence>
<sequence length="242" mass="27943">MGNQGYWIPSKHLKAQDSHIILSTFPKSGTTWIKTRCHSPSPCNPHNLVPFFDIQIYGDGNENPNLENLPNPHTFATHLLFSLLPPSITYSNSRIMYICQNPSNELISCWYFFTNLCPKHNESNSIEELVKMFQEGTCGYGPFWDHVLEYWNKSLEKKDMILLLNYEDLKEDIISQSIKLSDFLGSPFSEKERKRGVIEDISRLCSFRNLIELEVNKIEDPVQGIPNNFLLGKGRWEMGLII</sequence>
<dbReference type="GO" id="GO:0008146">
    <property type="term" value="F:sulfotransferase activity"/>
    <property type="evidence" value="ECO:0007669"/>
    <property type="project" value="InterPro"/>
</dbReference>